<evidence type="ECO:0000313" key="4">
    <source>
        <dbReference type="EMBL" id="MPL92256.1"/>
    </source>
</evidence>
<organism evidence="4">
    <name type="scientific">bioreactor metagenome</name>
    <dbReference type="NCBI Taxonomy" id="1076179"/>
    <lineage>
        <taxon>unclassified sequences</taxon>
        <taxon>metagenomes</taxon>
        <taxon>ecological metagenomes</taxon>
    </lineage>
</organism>
<dbReference type="AlphaFoldDB" id="A0A644VLP2"/>
<comment type="caution">
    <text evidence="4">The sequence shown here is derived from an EMBL/GenBank/DDBJ whole genome shotgun (WGS) entry which is preliminary data.</text>
</comment>
<dbReference type="InterPro" id="IPR036942">
    <property type="entry name" value="Beta-barrel_TonB_sf"/>
</dbReference>
<dbReference type="SUPFAM" id="SSF56935">
    <property type="entry name" value="Porins"/>
    <property type="match status" value="1"/>
</dbReference>
<name>A0A644VLP2_9ZZZZ</name>
<keyword evidence="2" id="KW-0472">Membrane</keyword>
<proteinExistence type="predicted"/>
<gene>
    <name evidence="4" type="ORF">SDC9_38354</name>
</gene>
<dbReference type="GO" id="GO:0009279">
    <property type="term" value="C:cell outer membrane"/>
    <property type="evidence" value="ECO:0007669"/>
    <property type="project" value="UniProtKB-SubCell"/>
</dbReference>
<reference evidence="4" key="1">
    <citation type="submission" date="2019-08" db="EMBL/GenBank/DDBJ databases">
        <authorList>
            <person name="Kucharzyk K."/>
            <person name="Murdoch R.W."/>
            <person name="Higgins S."/>
            <person name="Loffler F."/>
        </authorList>
    </citation>
    <scope>NUCLEOTIDE SEQUENCE</scope>
</reference>
<accession>A0A644VLP2</accession>
<sequence length="575" mass="65673">MKTVNRHIKFGVAIILFSLFATKSPSLYGQQKIDPTLEVRREFDGKLMEITKSKLPFQIADSISRFNLIFDYTVFNKPVRDLYEFSPLPSAQIEKRGRERHPVFQAQLATSFPLAPYANLYYQPNLPNGLNLLLFGEHSSYFGKIDDVQAPEHLNTGGVAFEYSWKRGEAGIDIKGTNRQTSLHGFGDFAQTLIPESLSRRYMRDTLSRRFNNFEGGFFVRSANPSPRAFNYLLSADYMFTDDLSRFNGKKVQEDYFKIKADFGPSFGENHKFMVGIDLENSKSSLNPDFGRYSLTAHPRYIFTQRRWLLEAGVKINKWAEADEEGFDFYFNGKASIALIPSNLWFYAEADGGTIFRGYGLLLKENNYISQSIQLKNTEIPFTGQAGFKGQVMDRFSYHVYGGYTRYRDEIFFRISDDENWDGMVNIFHADYASMNKYSAGAEVSWRSNEFEAGAKAVYNHYSRPDSLPSYNHSPFEAGLHARYNWRGRVSAGAELIHKSSMPVIIRTGVIDLTGVPAMIETKPYTTLNIFANYSYNSKFSFYLKGNNLFNSQGLWLADYGYRGINITAGVIITL</sequence>
<evidence type="ECO:0000256" key="2">
    <source>
        <dbReference type="ARBA" id="ARBA00023136"/>
    </source>
</evidence>
<evidence type="ECO:0000256" key="3">
    <source>
        <dbReference type="ARBA" id="ARBA00023237"/>
    </source>
</evidence>
<dbReference type="Gene3D" id="2.40.170.20">
    <property type="entry name" value="TonB-dependent receptor, beta-barrel domain"/>
    <property type="match status" value="1"/>
</dbReference>
<comment type="subcellular location">
    <subcellularLocation>
        <location evidence="1">Cell outer membrane</location>
    </subcellularLocation>
</comment>
<evidence type="ECO:0000256" key="1">
    <source>
        <dbReference type="ARBA" id="ARBA00004442"/>
    </source>
</evidence>
<dbReference type="EMBL" id="VSSQ01000352">
    <property type="protein sequence ID" value="MPL92256.1"/>
    <property type="molecule type" value="Genomic_DNA"/>
</dbReference>
<protein>
    <submittedName>
        <fullName evidence="4">Uncharacterized protein</fullName>
    </submittedName>
</protein>
<keyword evidence="3" id="KW-0998">Cell outer membrane</keyword>